<keyword evidence="4 5" id="KW-0472">Membrane</keyword>
<sequence>MAQLLVDALMSSVPSIGHVLVMCAFIWVICGVVGVSMFAGRLWRCLDSRGNQLDPKLVPDRATCHMLGFAWMNRPINFDNLAEASLALLQLEEDQSDASPRESQQRRYAKSLRRLLAQKPVRLLVRPAGRVRGFLYDLAASKELALLSASLALLNGVLLASERHEWSPTQRGALGHTHLVFLTAYAFELLVRAVGTGTAFFTARWNQFELCTLILSLIGALALPSVSPSKPAWVILRGLRSLAVLRMFRSVVSLRGVRQLVLIFASSVPAFINIALLLFLVMFVYAVLGVSLFGNPPLRRQLQVVTTLSQRLFYSTADWG</sequence>
<dbReference type="OrthoDB" id="2984333at2759"/>
<evidence type="ECO:0000256" key="2">
    <source>
        <dbReference type="ARBA" id="ARBA00022692"/>
    </source>
</evidence>
<feature type="domain" description="Ion transport" evidence="6">
    <location>
        <begin position="3"/>
        <end position="90"/>
    </location>
</feature>
<dbReference type="GO" id="GO:0019228">
    <property type="term" value="P:neuronal action potential"/>
    <property type="evidence" value="ECO:0007669"/>
    <property type="project" value="TreeGrafter"/>
</dbReference>
<evidence type="ECO:0000256" key="4">
    <source>
        <dbReference type="ARBA" id="ARBA00023136"/>
    </source>
</evidence>
<evidence type="ECO:0000259" key="6">
    <source>
        <dbReference type="Pfam" id="PF00520"/>
    </source>
</evidence>
<dbReference type="Gene3D" id="1.20.120.350">
    <property type="entry name" value="Voltage-gated potassium channels. Chain C"/>
    <property type="match status" value="1"/>
</dbReference>
<evidence type="ECO:0000313" key="8">
    <source>
        <dbReference type="Proteomes" id="UP000821853"/>
    </source>
</evidence>
<keyword evidence="2 5" id="KW-0812">Transmembrane</keyword>
<dbReference type="GO" id="GO:0001518">
    <property type="term" value="C:voltage-gated sodium channel complex"/>
    <property type="evidence" value="ECO:0007669"/>
    <property type="project" value="TreeGrafter"/>
</dbReference>
<dbReference type="SUPFAM" id="SSF81324">
    <property type="entry name" value="Voltage-gated potassium channels"/>
    <property type="match status" value="1"/>
</dbReference>
<evidence type="ECO:0000313" key="7">
    <source>
        <dbReference type="EMBL" id="KAH9371712.1"/>
    </source>
</evidence>
<dbReference type="InterPro" id="IPR005821">
    <property type="entry name" value="Ion_trans_dom"/>
</dbReference>
<feature type="domain" description="Ion transport" evidence="6">
    <location>
        <begin position="146"/>
        <end position="294"/>
    </location>
</feature>
<reference evidence="7 8" key="1">
    <citation type="journal article" date="2020" name="Cell">
        <title>Large-Scale Comparative Analyses of Tick Genomes Elucidate Their Genetic Diversity and Vector Capacities.</title>
        <authorList>
            <consortium name="Tick Genome and Microbiome Consortium (TIGMIC)"/>
            <person name="Jia N."/>
            <person name="Wang J."/>
            <person name="Shi W."/>
            <person name="Du L."/>
            <person name="Sun Y."/>
            <person name="Zhan W."/>
            <person name="Jiang J.F."/>
            <person name="Wang Q."/>
            <person name="Zhang B."/>
            <person name="Ji P."/>
            <person name="Bell-Sakyi L."/>
            <person name="Cui X.M."/>
            <person name="Yuan T.T."/>
            <person name="Jiang B.G."/>
            <person name="Yang W.F."/>
            <person name="Lam T.T."/>
            <person name="Chang Q.C."/>
            <person name="Ding S.J."/>
            <person name="Wang X.J."/>
            <person name="Zhu J.G."/>
            <person name="Ruan X.D."/>
            <person name="Zhao L."/>
            <person name="Wei J.T."/>
            <person name="Ye R.Z."/>
            <person name="Que T.C."/>
            <person name="Du C.H."/>
            <person name="Zhou Y.H."/>
            <person name="Cheng J.X."/>
            <person name="Dai P.F."/>
            <person name="Guo W.B."/>
            <person name="Han X.H."/>
            <person name="Huang E.J."/>
            <person name="Li L.F."/>
            <person name="Wei W."/>
            <person name="Gao Y.C."/>
            <person name="Liu J.Z."/>
            <person name="Shao H.Z."/>
            <person name="Wang X."/>
            <person name="Wang C.C."/>
            <person name="Yang T.C."/>
            <person name="Huo Q.B."/>
            <person name="Li W."/>
            <person name="Chen H.Y."/>
            <person name="Chen S.E."/>
            <person name="Zhou L.G."/>
            <person name="Ni X.B."/>
            <person name="Tian J.H."/>
            <person name="Sheng Y."/>
            <person name="Liu T."/>
            <person name="Pan Y.S."/>
            <person name="Xia L.Y."/>
            <person name="Li J."/>
            <person name="Zhao F."/>
            <person name="Cao W.C."/>
        </authorList>
    </citation>
    <scope>NUCLEOTIDE SEQUENCE [LARGE SCALE GENOMIC DNA]</scope>
    <source>
        <strain evidence="7">HaeL-2018</strain>
    </source>
</reference>
<dbReference type="PANTHER" id="PTHR10037:SF62">
    <property type="entry name" value="SODIUM CHANNEL PROTEIN 60E"/>
    <property type="match status" value="1"/>
</dbReference>
<feature type="transmembrane region" description="Helical" evidence="5">
    <location>
        <begin position="181"/>
        <end position="201"/>
    </location>
</feature>
<evidence type="ECO:0000256" key="5">
    <source>
        <dbReference type="SAM" id="Phobius"/>
    </source>
</evidence>
<organism evidence="7 8">
    <name type="scientific">Haemaphysalis longicornis</name>
    <name type="common">Bush tick</name>
    <dbReference type="NCBI Taxonomy" id="44386"/>
    <lineage>
        <taxon>Eukaryota</taxon>
        <taxon>Metazoa</taxon>
        <taxon>Ecdysozoa</taxon>
        <taxon>Arthropoda</taxon>
        <taxon>Chelicerata</taxon>
        <taxon>Arachnida</taxon>
        <taxon>Acari</taxon>
        <taxon>Parasitiformes</taxon>
        <taxon>Ixodida</taxon>
        <taxon>Ixodoidea</taxon>
        <taxon>Ixodidae</taxon>
        <taxon>Haemaphysalinae</taxon>
        <taxon>Haemaphysalis</taxon>
    </lineage>
</organism>
<proteinExistence type="predicted"/>
<dbReference type="EMBL" id="JABSTR010000005">
    <property type="protein sequence ID" value="KAH9371712.1"/>
    <property type="molecule type" value="Genomic_DNA"/>
</dbReference>
<dbReference type="InterPro" id="IPR027359">
    <property type="entry name" value="Volt_channel_dom_sf"/>
</dbReference>
<evidence type="ECO:0000256" key="1">
    <source>
        <dbReference type="ARBA" id="ARBA00004141"/>
    </source>
</evidence>
<feature type="transmembrane region" description="Helical" evidence="5">
    <location>
        <begin position="260"/>
        <end position="288"/>
    </location>
</feature>
<protein>
    <recommendedName>
        <fullName evidence="6">Ion transport domain-containing protein</fullName>
    </recommendedName>
</protein>
<keyword evidence="8" id="KW-1185">Reference proteome</keyword>
<dbReference type="OMA" id="ERHEWSP"/>
<feature type="transmembrane region" description="Helical" evidence="5">
    <location>
        <begin position="16"/>
        <end position="39"/>
    </location>
</feature>
<keyword evidence="3 5" id="KW-1133">Transmembrane helix</keyword>
<dbReference type="Pfam" id="PF00520">
    <property type="entry name" value="Ion_trans"/>
    <property type="match status" value="2"/>
</dbReference>
<evidence type="ECO:0000256" key="3">
    <source>
        <dbReference type="ARBA" id="ARBA00022989"/>
    </source>
</evidence>
<comment type="subcellular location">
    <subcellularLocation>
        <location evidence="1">Membrane</location>
        <topology evidence="1">Multi-pass membrane protein</topology>
    </subcellularLocation>
</comment>
<dbReference type="Proteomes" id="UP000821853">
    <property type="component" value="Chromosome 3"/>
</dbReference>
<name>A0A9J6GBD7_HAELO</name>
<dbReference type="Gene3D" id="1.10.287.70">
    <property type="match status" value="2"/>
</dbReference>
<gene>
    <name evidence="7" type="ORF">HPB48_011489</name>
</gene>
<dbReference type="GO" id="GO:0005248">
    <property type="term" value="F:voltage-gated sodium channel activity"/>
    <property type="evidence" value="ECO:0007669"/>
    <property type="project" value="TreeGrafter"/>
</dbReference>
<dbReference type="AlphaFoldDB" id="A0A9J6GBD7"/>
<dbReference type="VEuPathDB" id="VectorBase:HLOH_063436"/>
<comment type="caution">
    <text evidence="7">The sequence shown here is derived from an EMBL/GenBank/DDBJ whole genome shotgun (WGS) entry which is preliminary data.</text>
</comment>
<dbReference type="InterPro" id="IPR043203">
    <property type="entry name" value="VGCC_Ca_Na"/>
</dbReference>
<dbReference type="PANTHER" id="PTHR10037">
    <property type="entry name" value="VOLTAGE-GATED CATION CHANNEL CALCIUM AND SODIUM"/>
    <property type="match status" value="1"/>
</dbReference>
<dbReference type="GO" id="GO:0086010">
    <property type="term" value="P:membrane depolarization during action potential"/>
    <property type="evidence" value="ECO:0007669"/>
    <property type="project" value="TreeGrafter"/>
</dbReference>
<accession>A0A9J6GBD7</accession>